<protein>
    <submittedName>
        <fullName evidence="2">Uncharacterized protein</fullName>
    </submittedName>
</protein>
<reference evidence="2 3" key="1">
    <citation type="submission" date="2024-08" db="EMBL/GenBank/DDBJ databases">
        <title>Insights into the chromosomal genome structure of Flemingia macrophylla.</title>
        <authorList>
            <person name="Ding Y."/>
            <person name="Zhao Y."/>
            <person name="Bi W."/>
            <person name="Wu M."/>
            <person name="Zhao G."/>
            <person name="Gong Y."/>
            <person name="Li W."/>
            <person name="Zhang P."/>
        </authorList>
    </citation>
    <scope>NUCLEOTIDE SEQUENCE [LARGE SCALE GENOMIC DNA]</scope>
    <source>
        <strain evidence="2">DYQJB</strain>
        <tissue evidence="2">Leaf</tissue>
    </source>
</reference>
<dbReference type="AlphaFoldDB" id="A0ABD1MK66"/>
<dbReference type="Proteomes" id="UP001603857">
    <property type="component" value="Unassembled WGS sequence"/>
</dbReference>
<organism evidence="2 3">
    <name type="scientific">Flemingia macrophylla</name>
    <dbReference type="NCBI Taxonomy" id="520843"/>
    <lineage>
        <taxon>Eukaryota</taxon>
        <taxon>Viridiplantae</taxon>
        <taxon>Streptophyta</taxon>
        <taxon>Embryophyta</taxon>
        <taxon>Tracheophyta</taxon>
        <taxon>Spermatophyta</taxon>
        <taxon>Magnoliopsida</taxon>
        <taxon>eudicotyledons</taxon>
        <taxon>Gunneridae</taxon>
        <taxon>Pentapetalae</taxon>
        <taxon>rosids</taxon>
        <taxon>fabids</taxon>
        <taxon>Fabales</taxon>
        <taxon>Fabaceae</taxon>
        <taxon>Papilionoideae</taxon>
        <taxon>50 kb inversion clade</taxon>
        <taxon>NPAAA clade</taxon>
        <taxon>indigoferoid/millettioid clade</taxon>
        <taxon>Phaseoleae</taxon>
        <taxon>Flemingia</taxon>
    </lineage>
</organism>
<dbReference type="EMBL" id="JBGMDY010000004">
    <property type="protein sequence ID" value="KAL2336190.1"/>
    <property type="molecule type" value="Genomic_DNA"/>
</dbReference>
<proteinExistence type="predicted"/>
<accession>A0ABD1MK66</accession>
<sequence length="212" mass="24105">MAGLPEERNSQPYGVSVPPKRKRERVSEASMKRRKLMLDLNEPAFPDLNKAPPPDTSSDEDENEQLRDAAYSFKSLSRLASLLVRSRGVTARDVHRVFLETGKNRVRSSGGGGAVEEESGVLLWLGLRATLSTTSSEGAGKLVLDLVRRRETHAWRRRRRQRCRRFPARRLLGIAGAPGNIEERESDSNKKGYWKRFREWILSMIKKDAVLH</sequence>
<keyword evidence="3" id="KW-1185">Reference proteome</keyword>
<evidence type="ECO:0000313" key="2">
    <source>
        <dbReference type="EMBL" id="KAL2336190.1"/>
    </source>
</evidence>
<gene>
    <name evidence="2" type="ORF">Fmac_010636</name>
</gene>
<evidence type="ECO:0000256" key="1">
    <source>
        <dbReference type="SAM" id="MobiDB-lite"/>
    </source>
</evidence>
<name>A0ABD1MK66_9FABA</name>
<comment type="caution">
    <text evidence="2">The sequence shown here is derived from an EMBL/GenBank/DDBJ whole genome shotgun (WGS) entry which is preliminary data.</text>
</comment>
<feature type="region of interest" description="Disordered" evidence="1">
    <location>
        <begin position="1"/>
        <end position="64"/>
    </location>
</feature>
<evidence type="ECO:0000313" key="3">
    <source>
        <dbReference type="Proteomes" id="UP001603857"/>
    </source>
</evidence>